<dbReference type="OrthoDB" id="5807358at2"/>
<comment type="caution">
    <text evidence="1">The sequence shown here is derived from an EMBL/GenBank/DDBJ whole genome shotgun (WGS) entry which is preliminary data.</text>
</comment>
<dbReference type="PROSITE" id="PS51257">
    <property type="entry name" value="PROKAR_LIPOPROTEIN"/>
    <property type="match status" value="1"/>
</dbReference>
<dbReference type="RefSeq" id="WP_075762762.1">
    <property type="nucleotide sequence ID" value="NZ_MJIL01000051.1"/>
</dbReference>
<reference evidence="1 2" key="1">
    <citation type="submission" date="2016-09" db="EMBL/GenBank/DDBJ databases">
        <title>Photobacterium proteolyticum sp. nov. a protease producing bacterium isolated from ocean sediments of Laizhou Bay.</title>
        <authorList>
            <person name="Li Y."/>
        </authorList>
    </citation>
    <scope>NUCLEOTIDE SEQUENCE [LARGE SCALE GENOMIC DNA]</scope>
    <source>
        <strain evidence="1 2">13-12</strain>
    </source>
</reference>
<name>A0A1Q9GVJ0_9GAMM</name>
<sequence length="789" mass="88681">MNNKTILALSVASALLTGCGGGDSQSPKTQPDASTFKVSGSAFDSDYISNAAVCLDFNILQSCESGFTTKTDTNGNFKFDVPESYLNQLSRAVVTVEIEPSSAPTKSEKSSESTTTPSYQTLLALSSDRQSVYISPFTTQVTDKVILKGARQGQDIEAVVAQVIPEVKEMNKMSAVSDKILFGNYLGTQNNIVTAIVSKAEKSKQWRQRAAEIRKTLKSDPAYSEWQTIKPIVWNVYQYAYHTNEYIERYEEYVYLSKLVNGKTIERYEGQQWLLDGSGQQDLSSKLQTYQEDKIWTDNTLEIHTTWEFDYNQDGSFDLKGEKLTSGNYKVNKQGELSISQLELYNEGDPSAEGGAIQKREYCNNLDLSAELAKYKNGEDLDTCVDMVQIREFGNHKDKVKGFVSTDAMSEYKKPNDDITQPINTDYIAYFENREFYWTLDGGQGTNIYKDWDAKSKSSFKLDRSPFNSLSENYVDAEGYLHRLVSDPFWPGPSQKTDENTSTIKLLGQWNPVSWGKYAPGFASEKFDNSSSSETYDIVISPTDHSQQWDNNRQDNVTLNLPFLDENNQPVPVVTVKQAWDESRKVMTADTKFFPITPDTNHALTADLGPKTTVSVDTSVQYSGKVQGLDTAEQTVLVDEQAHLNNMPAFSQSYFNETVKWTVTSDNLPSELMSLLFNNGNNFTFSESTTTDYTALNSSFCWDKDLNSVAMDLTHNTGGDIVVTAYCEGNWVDNEFGNNNSIPSQYLLRMTDQLNTDGMFKAELLMWKQGESIYTDTPDAYQLEFTLID</sequence>
<accession>A0A1Q9GVJ0</accession>
<evidence type="ECO:0000313" key="2">
    <source>
        <dbReference type="Proteomes" id="UP000186905"/>
    </source>
</evidence>
<proteinExistence type="predicted"/>
<organism evidence="1 2">
    <name type="scientific">Photobacterium proteolyticum</name>
    <dbReference type="NCBI Taxonomy" id="1903952"/>
    <lineage>
        <taxon>Bacteria</taxon>
        <taxon>Pseudomonadati</taxon>
        <taxon>Pseudomonadota</taxon>
        <taxon>Gammaproteobacteria</taxon>
        <taxon>Vibrionales</taxon>
        <taxon>Vibrionaceae</taxon>
        <taxon>Photobacterium</taxon>
    </lineage>
</organism>
<dbReference type="EMBL" id="MJIL01000051">
    <property type="protein sequence ID" value="OLQ79093.1"/>
    <property type="molecule type" value="Genomic_DNA"/>
</dbReference>
<gene>
    <name evidence="1" type="ORF">BIT28_01780</name>
</gene>
<evidence type="ECO:0000313" key="1">
    <source>
        <dbReference type="EMBL" id="OLQ79093.1"/>
    </source>
</evidence>
<dbReference type="Proteomes" id="UP000186905">
    <property type="component" value="Unassembled WGS sequence"/>
</dbReference>
<keyword evidence="2" id="KW-1185">Reference proteome</keyword>
<dbReference type="AlphaFoldDB" id="A0A1Q9GVJ0"/>
<protein>
    <submittedName>
        <fullName evidence="1">Uncharacterized protein</fullName>
    </submittedName>
</protein>